<comment type="catalytic activity">
    <reaction evidence="6">
        <text>a 6-O-methyl-2'-deoxyguanosine in DNA + L-cysteinyl-[protein] = S-methyl-L-cysteinyl-[protein] + a 2'-deoxyguanosine in DNA</text>
        <dbReference type="Rhea" id="RHEA:24000"/>
        <dbReference type="Rhea" id="RHEA-COMP:10131"/>
        <dbReference type="Rhea" id="RHEA-COMP:10132"/>
        <dbReference type="Rhea" id="RHEA-COMP:11367"/>
        <dbReference type="Rhea" id="RHEA-COMP:11368"/>
        <dbReference type="ChEBI" id="CHEBI:29950"/>
        <dbReference type="ChEBI" id="CHEBI:82612"/>
        <dbReference type="ChEBI" id="CHEBI:85445"/>
        <dbReference type="ChEBI" id="CHEBI:85448"/>
        <dbReference type="EC" id="2.1.1.63"/>
    </reaction>
</comment>
<evidence type="ECO:0000259" key="8">
    <source>
        <dbReference type="Pfam" id="PF01035"/>
    </source>
</evidence>
<evidence type="ECO:0000256" key="4">
    <source>
        <dbReference type="ARBA" id="ARBA00022763"/>
    </source>
</evidence>
<comment type="caution">
    <text evidence="9">The sequence shown here is derived from an EMBL/GenBank/DDBJ whole genome shotgun (WGS) entry which is preliminary data.</text>
</comment>
<keyword evidence="4" id="KW-0227">DNA damage</keyword>
<evidence type="ECO:0000256" key="6">
    <source>
        <dbReference type="ARBA" id="ARBA00049348"/>
    </source>
</evidence>
<evidence type="ECO:0000313" key="9">
    <source>
        <dbReference type="EMBL" id="MEE3852849.1"/>
    </source>
</evidence>
<dbReference type="NCBIfam" id="TIGR00589">
    <property type="entry name" value="ogt"/>
    <property type="match status" value="1"/>
</dbReference>
<evidence type="ECO:0000256" key="1">
    <source>
        <dbReference type="ARBA" id="ARBA00001286"/>
    </source>
</evidence>
<reference evidence="9 10" key="1">
    <citation type="submission" date="2024-01" db="EMBL/GenBank/DDBJ databases">
        <title>Draft genome sequence of Gordonia sp. LSe1-13.</title>
        <authorList>
            <person name="Suphannarot A."/>
            <person name="Mingma R."/>
        </authorList>
    </citation>
    <scope>NUCLEOTIDE SEQUENCE [LARGE SCALE GENOMIC DNA]</scope>
    <source>
        <strain evidence="9 10">LSe1-13</strain>
    </source>
</reference>
<dbReference type="GO" id="GO:0032259">
    <property type="term" value="P:methylation"/>
    <property type="evidence" value="ECO:0007669"/>
    <property type="project" value="UniProtKB-KW"/>
</dbReference>
<evidence type="ECO:0000256" key="3">
    <source>
        <dbReference type="ARBA" id="ARBA00022679"/>
    </source>
</evidence>
<keyword evidence="3 9" id="KW-0808">Transferase</keyword>
<dbReference type="InterPro" id="IPR014048">
    <property type="entry name" value="MethylDNA_cys_MeTrfase_DNA-bd"/>
</dbReference>
<dbReference type="InterPro" id="IPR036217">
    <property type="entry name" value="MethylDNA_cys_MeTrfase_DNAb"/>
</dbReference>
<dbReference type="CDD" id="cd06445">
    <property type="entry name" value="ATase"/>
    <property type="match status" value="1"/>
</dbReference>
<feature type="region of interest" description="Disordered" evidence="7">
    <location>
        <begin position="1"/>
        <end position="22"/>
    </location>
</feature>
<keyword evidence="5" id="KW-0234">DNA repair</keyword>
<organism evidence="9 10">
    <name type="scientific">Gordonia sesuvii</name>
    <dbReference type="NCBI Taxonomy" id="3116777"/>
    <lineage>
        <taxon>Bacteria</taxon>
        <taxon>Bacillati</taxon>
        <taxon>Actinomycetota</taxon>
        <taxon>Actinomycetes</taxon>
        <taxon>Mycobacteriales</taxon>
        <taxon>Gordoniaceae</taxon>
        <taxon>Gordonia</taxon>
    </lineage>
</organism>
<dbReference type="EMBL" id="JAZDUF010000007">
    <property type="protein sequence ID" value="MEE3852849.1"/>
    <property type="molecule type" value="Genomic_DNA"/>
</dbReference>
<dbReference type="GO" id="GO:0003908">
    <property type="term" value="F:methylated-DNA-[protein]-cysteine S-methyltransferase activity"/>
    <property type="evidence" value="ECO:0007669"/>
    <property type="project" value="UniProtKB-EC"/>
</dbReference>
<evidence type="ECO:0000256" key="2">
    <source>
        <dbReference type="ARBA" id="ARBA00022603"/>
    </source>
</evidence>
<feature type="domain" description="Methylated-DNA-[protein]-cysteine S-methyltransferase DNA binding" evidence="8">
    <location>
        <begin position="103"/>
        <end position="182"/>
    </location>
</feature>
<dbReference type="InterPro" id="IPR001497">
    <property type="entry name" value="MethylDNA_cys_MeTrfase_AS"/>
</dbReference>
<proteinExistence type="predicted"/>
<accession>A0ABU7MIC1</accession>
<evidence type="ECO:0000256" key="7">
    <source>
        <dbReference type="SAM" id="MobiDB-lite"/>
    </source>
</evidence>
<keyword evidence="2 9" id="KW-0489">Methyltransferase</keyword>
<dbReference type="PANTHER" id="PTHR10815">
    <property type="entry name" value="METHYLATED-DNA--PROTEIN-CYSTEINE METHYLTRANSFERASE"/>
    <property type="match status" value="1"/>
</dbReference>
<gene>
    <name evidence="9" type="ORF">VZC37_21095</name>
</gene>
<evidence type="ECO:0000256" key="5">
    <source>
        <dbReference type="ARBA" id="ARBA00023204"/>
    </source>
</evidence>
<feature type="compositionally biased region" description="Polar residues" evidence="7">
    <location>
        <begin position="1"/>
        <end position="12"/>
    </location>
</feature>
<dbReference type="SUPFAM" id="SSF46767">
    <property type="entry name" value="Methylated DNA-protein cysteine methyltransferase, C-terminal domain"/>
    <property type="match status" value="1"/>
</dbReference>
<evidence type="ECO:0000313" key="10">
    <source>
        <dbReference type="Proteomes" id="UP001347146"/>
    </source>
</evidence>
<dbReference type="InterPro" id="IPR036388">
    <property type="entry name" value="WH-like_DNA-bd_sf"/>
</dbReference>
<sequence length="186" mass="19509">MTVSTPQASTPEATGPAVSTARWASVSTPDGTFTVLADAADRVLASGWTDDPDYLTALIHRSLRPKATQRADSLGAITDAVAAYYAGDVAALDVVEVHQESGPFLRKAWPVLRTIAPGEPVTYARLAELSGTPTAIRGAAAACSRNAAALFVPCHRVLRSDGSLGGFRYGLPIKQALLEREGYTLA</sequence>
<keyword evidence="10" id="KW-1185">Reference proteome</keyword>
<dbReference type="PANTHER" id="PTHR10815:SF13">
    <property type="entry name" value="METHYLATED-DNA--PROTEIN-CYSTEINE METHYLTRANSFERASE"/>
    <property type="match status" value="1"/>
</dbReference>
<dbReference type="Proteomes" id="UP001347146">
    <property type="component" value="Unassembled WGS sequence"/>
</dbReference>
<dbReference type="Gene3D" id="1.10.10.10">
    <property type="entry name" value="Winged helix-like DNA-binding domain superfamily/Winged helix DNA-binding domain"/>
    <property type="match status" value="1"/>
</dbReference>
<dbReference type="PROSITE" id="PS00374">
    <property type="entry name" value="MGMT"/>
    <property type="match status" value="1"/>
</dbReference>
<protein>
    <submittedName>
        <fullName evidence="9">Methylated-DNA--[protein]-cysteine S-methyltransferase</fullName>
        <ecNumber evidence="9">2.1.1.63</ecNumber>
    </submittedName>
</protein>
<name>A0ABU7MIC1_9ACTN</name>
<dbReference type="Pfam" id="PF01035">
    <property type="entry name" value="DNA_binding_1"/>
    <property type="match status" value="1"/>
</dbReference>
<comment type="catalytic activity">
    <reaction evidence="1">
        <text>a 4-O-methyl-thymidine in DNA + L-cysteinyl-[protein] = a thymidine in DNA + S-methyl-L-cysteinyl-[protein]</text>
        <dbReference type="Rhea" id="RHEA:53428"/>
        <dbReference type="Rhea" id="RHEA-COMP:10131"/>
        <dbReference type="Rhea" id="RHEA-COMP:10132"/>
        <dbReference type="Rhea" id="RHEA-COMP:13555"/>
        <dbReference type="Rhea" id="RHEA-COMP:13556"/>
        <dbReference type="ChEBI" id="CHEBI:29950"/>
        <dbReference type="ChEBI" id="CHEBI:82612"/>
        <dbReference type="ChEBI" id="CHEBI:137386"/>
        <dbReference type="ChEBI" id="CHEBI:137387"/>
        <dbReference type="EC" id="2.1.1.63"/>
    </reaction>
</comment>
<dbReference type="EC" id="2.1.1.63" evidence="9"/>
<dbReference type="RefSeq" id="WP_330435416.1">
    <property type="nucleotide sequence ID" value="NZ_JAZDUF010000007.1"/>
</dbReference>